<reference evidence="6 7" key="1">
    <citation type="submission" date="2018-10" db="EMBL/GenBank/DDBJ databases">
        <title>Kocuria tytouropygialis sp. nov., isolated from the uropygial gland of an American barn owl (Tyto furcata).</title>
        <authorList>
            <person name="Braun M.S."/>
            <person name="Wang E."/>
            <person name="Zimmermann S."/>
            <person name="Wagner H."/>
            <person name="Wink M."/>
        </authorList>
    </citation>
    <scope>NUCLEOTIDE SEQUENCE [LARGE SCALE GENOMIC DNA]</scope>
    <source>
        <strain evidence="6 7">442</strain>
    </source>
</reference>
<dbReference type="Proteomes" id="UP000249516">
    <property type="component" value="Unassembled WGS sequence"/>
</dbReference>
<dbReference type="PANTHER" id="PTHR30055">
    <property type="entry name" value="HTH-TYPE TRANSCRIPTIONAL REGULATOR RUTR"/>
    <property type="match status" value="1"/>
</dbReference>
<keyword evidence="7" id="KW-1185">Reference proteome</keyword>
<dbReference type="InterPro" id="IPR001647">
    <property type="entry name" value="HTH_TetR"/>
</dbReference>
<dbReference type="Pfam" id="PF00440">
    <property type="entry name" value="TetR_N"/>
    <property type="match status" value="1"/>
</dbReference>
<dbReference type="PROSITE" id="PS50977">
    <property type="entry name" value="HTH_TETR_2"/>
    <property type="match status" value="1"/>
</dbReference>
<name>A0A495A1P2_9MICC</name>
<evidence type="ECO:0000259" key="5">
    <source>
        <dbReference type="PROSITE" id="PS50977"/>
    </source>
</evidence>
<evidence type="ECO:0000256" key="2">
    <source>
        <dbReference type="ARBA" id="ARBA00023125"/>
    </source>
</evidence>
<dbReference type="PANTHER" id="PTHR30055:SF151">
    <property type="entry name" value="TRANSCRIPTIONAL REGULATORY PROTEIN"/>
    <property type="match status" value="1"/>
</dbReference>
<dbReference type="SUPFAM" id="SSF46689">
    <property type="entry name" value="Homeodomain-like"/>
    <property type="match status" value="1"/>
</dbReference>
<comment type="caution">
    <text evidence="6">The sequence shown here is derived from an EMBL/GenBank/DDBJ whole genome shotgun (WGS) entry which is preliminary data.</text>
</comment>
<organism evidence="6 7">
    <name type="scientific">Kocuria tytonis</name>
    <dbReference type="NCBI Taxonomy" id="2054280"/>
    <lineage>
        <taxon>Bacteria</taxon>
        <taxon>Bacillati</taxon>
        <taxon>Actinomycetota</taxon>
        <taxon>Actinomycetes</taxon>
        <taxon>Micrococcales</taxon>
        <taxon>Micrococcaceae</taxon>
        <taxon>Kocuria</taxon>
    </lineage>
</organism>
<dbReference type="InterPro" id="IPR009057">
    <property type="entry name" value="Homeodomain-like_sf"/>
</dbReference>
<protein>
    <submittedName>
        <fullName evidence="6">TetR family transcriptional regulator</fullName>
    </submittedName>
</protein>
<evidence type="ECO:0000256" key="4">
    <source>
        <dbReference type="PROSITE-ProRule" id="PRU00335"/>
    </source>
</evidence>
<dbReference type="InterPro" id="IPR036271">
    <property type="entry name" value="Tet_transcr_reg_TetR-rel_C_sf"/>
</dbReference>
<evidence type="ECO:0000256" key="3">
    <source>
        <dbReference type="ARBA" id="ARBA00023163"/>
    </source>
</evidence>
<dbReference type="SUPFAM" id="SSF48498">
    <property type="entry name" value="Tetracyclin repressor-like, C-terminal domain"/>
    <property type="match status" value="1"/>
</dbReference>
<dbReference type="RefSeq" id="WP_121032012.1">
    <property type="nucleotide sequence ID" value="NZ_PNJG02000005.1"/>
</dbReference>
<dbReference type="AlphaFoldDB" id="A0A495A1P2"/>
<proteinExistence type="predicted"/>
<evidence type="ECO:0000313" key="7">
    <source>
        <dbReference type="Proteomes" id="UP000249516"/>
    </source>
</evidence>
<accession>A0A495A1P2</accession>
<dbReference type="OrthoDB" id="329481at2"/>
<sequence length="193" mass="20945">MSLRTSSTPRGSLTRDRVLEAAIALVDRGGAQALTMRRLASELNVEAMSLYNHVENKQDILDGMAGLLIARMRPWGDEVLTWKEALRTVCVTYRATITAHPHVFAGQGGRPLVTGEDHAAYQYLMTMLRDAGFDEPTAADLFQAGSKLTRGFALSDIANPAGPIASTAWDPDRAFNRALTILIDGFEATLATP</sequence>
<dbReference type="InterPro" id="IPR050109">
    <property type="entry name" value="HTH-type_TetR-like_transc_reg"/>
</dbReference>
<dbReference type="EMBL" id="PNJG02000005">
    <property type="protein sequence ID" value="RKQ33394.1"/>
    <property type="molecule type" value="Genomic_DNA"/>
</dbReference>
<gene>
    <name evidence="6" type="ORF">C1C97_011765</name>
</gene>
<dbReference type="Gene3D" id="1.10.357.10">
    <property type="entry name" value="Tetracycline Repressor, domain 2"/>
    <property type="match status" value="1"/>
</dbReference>
<feature type="domain" description="HTH tetR-type" evidence="5">
    <location>
        <begin position="12"/>
        <end position="72"/>
    </location>
</feature>
<keyword evidence="2 4" id="KW-0238">DNA-binding</keyword>
<dbReference type="GO" id="GO:0003700">
    <property type="term" value="F:DNA-binding transcription factor activity"/>
    <property type="evidence" value="ECO:0007669"/>
    <property type="project" value="TreeGrafter"/>
</dbReference>
<evidence type="ECO:0000313" key="6">
    <source>
        <dbReference type="EMBL" id="RKQ33394.1"/>
    </source>
</evidence>
<feature type="DNA-binding region" description="H-T-H motif" evidence="4">
    <location>
        <begin position="35"/>
        <end position="54"/>
    </location>
</feature>
<dbReference type="GO" id="GO:0000976">
    <property type="term" value="F:transcription cis-regulatory region binding"/>
    <property type="evidence" value="ECO:0007669"/>
    <property type="project" value="TreeGrafter"/>
</dbReference>
<evidence type="ECO:0000256" key="1">
    <source>
        <dbReference type="ARBA" id="ARBA00023015"/>
    </source>
</evidence>
<keyword evidence="1" id="KW-0805">Transcription regulation</keyword>
<keyword evidence="3" id="KW-0804">Transcription</keyword>